<reference evidence="2" key="1">
    <citation type="journal article" date="2015" name="Nature">
        <title>Complex archaea that bridge the gap between prokaryotes and eukaryotes.</title>
        <authorList>
            <person name="Spang A."/>
            <person name="Saw J.H."/>
            <person name="Jorgensen S.L."/>
            <person name="Zaremba-Niedzwiedzka K."/>
            <person name="Martijn J."/>
            <person name="Lind A.E."/>
            <person name="van Eijk R."/>
            <person name="Schleper C."/>
            <person name="Guy L."/>
            <person name="Ettema T.J."/>
        </authorList>
    </citation>
    <scope>NUCLEOTIDE SEQUENCE</scope>
</reference>
<proteinExistence type="predicted"/>
<accession>A0A0F8ZEY5</accession>
<gene>
    <name evidence="2" type="ORF">LCGC14_2703950</name>
</gene>
<evidence type="ECO:0000256" key="1">
    <source>
        <dbReference type="SAM" id="Phobius"/>
    </source>
</evidence>
<keyword evidence="1" id="KW-0812">Transmembrane</keyword>
<keyword evidence="1" id="KW-0472">Membrane</keyword>
<feature type="transmembrane region" description="Helical" evidence="1">
    <location>
        <begin position="41"/>
        <end position="62"/>
    </location>
</feature>
<dbReference type="EMBL" id="LAZR01048256">
    <property type="protein sequence ID" value="KKK92333.1"/>
    <property type="molecule type" value="Genomic_DNA"/>
</dbReference>
<keyword evidence="1" id="KW-1133">Transmembrane helix</keyword>
<evidence type="ECO:0000313" key="2">
    <source>
        <dbReference type="EMBL" id="KKK92333.1"/>
    </source>
</evidence>
<sequence>MKVFIKGFLLGFLTYCAATWAYTFAQILIHGSITYIEPNIPVLITELTVAILVTIGGIILIIRSK</sequence>
<protein>
    <submittedName>
        <fullName evidence="2">Uncharacterized protein</fullName>
    </submittedName>
</protein>
<organism evidence="2">
    <name type="scientific">marine sediment metagenome</name>
    <dbReference type="NCBI Taxonomy" id="412755"/>
    <lineage>
        <taxon>unclassified sequences</taxon>
        <taxon>metagenomes</taxon>
        <taxon>ecological metagenomes</taxon>
    </lineage>
</organism>
<dbReference type="AlphaFoldDB" id="A0A0F8ZEY5"/>
<name>A0A0F8ZEY5_9ZZZZ</name>
<comment type="caution">
    <text evidence="2">The sequence shown here is derived from an EMBL/GenBank/DDBJ whole genome shotgun (WGS) entry which is preliminary data.</text>
</comment>